<evidence type="ECO:0000256" key="2">
    <source>
        <dbReference type="ARBA" id="ARBA00011738"/>
    </source>
</evidence>
<dbReference type="RefSeq" id="WP_167678684.1">
    <property type="nucleotide sequence ID" value="NZ_CP050313.1"/>
</dbReference>
<comment type="catalytic activity">
    <reaction evidence="9 10">
        <text>XTP + H2O = XMP + diphosphate + H(+)</text>
        <dbReference type="Rhea" id="RHEA:28610"/>
        <dbReference type="ChEBI" id="CHEBI:15377"/>
        <dbReference type="ChEBI" id="CHEBI:15378"/>
        <dbReference type="ChEBI" id="CHEBI:33019"/>
        <dbReference type="ChEBI" id="CHEBI:57464"/>
        <dbReference type="ChEBI" id="CHEBI:61314"/>
        <dbReference type="EC" id="3.6.1.66"/>
    </reaction>
</comment>
<dbReference type="GO" id="GO:0036222">
    <property type="term" value="F:XTP diphosphatase activity"/>
    <property type="evidence" value="ECO:0007669"/>
    <property type="project" value="UniProtKB-UniRule"/>
</dbReference>
<comment type="catalytic activity">
    <reaction evidence="8 10">
        <text>dITP + H2O = dIMP + diphosphate + H(+)</text>
        <dbReference type="Rhea" id="RHEA:28342"/>
        <dbReference type="ChEBI" id="CHEBI:15377"/>
        <dbReference type="ChEBI" id="CHEBI:15378"/>
        <dbReference type="ChEBI" id="CHEBI:33019"/>
        <dbReference type="ChEBI" id="CHEBI:61194"/>
        <dbReference type="ChEBI" id="CHEBI:61382"/>
        <dbReference type="EC" id="3.6.1.66"/>
    </reaction>
</comment>
<dbReference type="CDD" id="cd00515">
    <property type="entry name" value="HAM1"/>
    <property type="match status" value="1"/>
</dbReference>
<feature type="binding site" evidence="10">
    <location>
        <position position="74"/>
    </location>
    <ligand>
        <name>Mg(2+)</name>
        <dbReference type="ChEBI" id="CHEBI:18420"/>
    </ligand>
</feature>
<feature type="binding site" evidence="10">
    <location>
        <begin position="157"/>
        <end position="160"/>
    </location>
    <ligand>
        <name>substrate</name>
    </ligand>
</feature>
<dbReference type="Pfam" id="PF01725">
    <property type="entry name" value="Ham1p_like"/>
    <property type="match status" value="1"/>
</dbReference>
<sequence>MQSIASQQIVLASGNKGKLNEFDQMLAQFNIQVLAQSQFEVPEVAETGTTFVENAIIKARHAAEITGLPAIADDSGIELDALNGQPGIYSARYSGANATEVSNYEKLLDAMKDQPSRSARFQCVLVFMRHAKDPTPIICQAAWEGSLSDAPQGTEGHGYDPIFIPEGFDKTAAQLTSDEKNANSHRGKALALLVDALKAKGIITSTAI</sequence>
<dbReference type="GO" id="GO:0035870">
    <property type="term" value="F:dITP diphosphatase activity"/>
    <property type="evidence" value="ECO:0007669"/>
    <property type="project" value="UniProtKB-UniRule"/>
</dbReference>
<keyword evidence="3 10" id="KW-0479">Metal-binding</keyword>
<dbReference type="EMBL" id="CP050313">
    <property type="protein sequence ID" value="QIR15169.1"/>
    <property type="molecule type" value="Genomic_DNA"/>
</dbReference>
<keyword evidence="4 10" id="KW-0547">Nucleotide-binding</keyword>
<keyword evidence="5 10" id="KW-0378">Hydrolase</keyword>
<proteinExistence type="inferred from homology"/>
<dbReference type="Proteomes" id="UP000502608">
    <property type="component" value="Chromosome"/>
</dbReference>
<feature type="binding site" evidence="10">
    <location>
        <begin position="13"/>
        <end position="18"/>
    </location>
    <ligand>
        <name>substrate</name>
    </ligand>
</feature>
<dbReference type="NCBIfam" id="TIGR00042">
    <property type="entry name" value="RdgB/HAM1 family non-canonical purine NTP pyrophosphatase"/>
    <property type="match status" value="1"/>
</dbReference>
<evidence type="ECO:0000256" key="6">
    <source>
        <dbReference type="ARBA" id="ARBA00022842"/>
    </source>
</evidence>
<comment type="cofactor">
    <cofactor evidence="10">
        <name>Mg(2+)</name>
        <dbReference type="ChEBI" id="CHEBI:18420"/>
    </cofactor>
    <text evidence="10">Binds 1 Mg(2+) ion per subunit.</text>
</comment>
<evidence type="ECO:0000256" key="7">
    <source>
        <dbReference type="ARBA" id="ARBA00023080"/>
    </source>
</evidence>
<evidence type="ECO:0000256" key="10">
    <source>
        <dbReference type="HAMAP-Rule" id="MF_01405"/>
    </source>
</evidence>
<comment type="function">
    <text evidence="10">Pyrophosphatase that catalyzes the hydrolysis of nucleoside triphosphates to their monophosphate derivatives, with a high preference for the non-canonical purine nucleotides XTP (xanthosine triphosphate), dITP (deoxyinosine triphosphate) and ITP. Seems to function as a house-cleaning enzyme that removes non-canonical purine nucleotides from the nucleotide pool, thus preventing their incorporation into DNA/RNA and avoiding chromosomal lesions.</text>
</comment>
<evidence type="ECO:0000256" key="1">
    <source>
        <dbReference type="ARBA" id="ARBA00008023"/>
    </source>
</evidence>
<feature type="binding site" evidence="10">
    <location>
        <begin position="185"/>
        <end position="186"/>
    </location>
    <ligand>
        <name>substrate</name>
    </ligand>
</feature>
<evidence type="ECO:0000256" key="8">
    <source>
        <dbReference type="ARBA" id="ARBA00051875"/>
    </source>
</evidence>
<keyword evidence="6 10" id="KW-0460">Magnesium</keyword>
<feature type="binding site" evidence="10">
    <location>
        <position position="180"/>
    </location>
    <ligand>
        <name>substrate</name>
    </ligand>
</feature>
<evidence type="ECO:0000256" key="5">
    <source>
        <dbReference type="ARBA" id="ARBA00022801"/>
    </source>
</evidence>
<evidence type="ECO:0000313" key="12">
    <source>
        <dbReference type="EMBL" id="QIR15169.1"/>
    </source>
</evidence>
<dbReference type="Gene3D" id="3.90.950.10">
    <property type="match status" value="1"/>
</dbReference>
<protein>
    <recommendedName>
        <fullName evidence="10">dITP/XTP pyrophosphatase</fullName>
        <ecNumber evidence="10">3.6.1.66</ecNumber>
    </recommendedName>
    <alternativeName>
        <fullName evidence="10">Non-canonical purine NTP pyrophosphatase</fullName>
    </alternativeName>
    <alternativeName>
        <fullName evidence="10">Non-standard purine NTP pyrophosphatase</fullName>
    </alternativeName>
    <alternativeName>
        <fullName evidence="10">Nucleoside-triphosphate diphosphatase</fullName>
    </alternativeName>
    <alternativeName>
        <fullName evidence="10">Nucleoside-triphosphate pyrophosphatase</fullName>
        <shortName evidence="10">NTPase</shortName>
    </alternativeName>
</protein>
<comment type="caution">
    <text evidence="10">Lacks conserved residue(s) required for the propagation of feature annotation.</text>
</comment>
<dbReference type="FunFam" id="3.90.950.10:FF:000001">
    <property type="entry name" value="dITP/XTP pyrophosphatase"/>
    <property type="match status" value="1"/>
</dbReference>
<comment type="catalytic activity">
    <reaction evidence="10">
        <text>ITP + H2O = IMP + diphosphate + H(+)</text>
        <dbReference type="Rhea" id="RHEA:29399"/>
        <dbReference type="ChEBI" id="CHEBI:15377"/>
        <dbReference type="ChEBI" id="CHEBI:15378"/>
        <dbReference type="ChEBI" id="CHEBI:33019"/>
        <dbReference type="ChEBI" id="CHEBI:58053"/>
        <dbReference type="ChEBI" id="CHEBI:61402"/>
        <dbReference type="EC" id="3.6.1.66"/>
    </reaction>
</comment>
<dbReference type="InterPro" id="IPR029001">
    <property type="entry name" value="ITPase-like_fam"/>
</dbReference>
<dbReference type="GO" id="GO:0036220">
    <property type="term" value="F:ITP diphosphatase activity"/>
    <property type="evidence" value="ECO:0007669"/>
    <property type="project" value="UniProtKB-UniRule"/>
</dbReference>
<dbReference type="EC" id="3.6.1.66" evidence="10"/>
<dbReference type="GO" id="GO:0005829">
    <property type="term" value="C:cytosol"/>
    <property type="evidence" value="ECO:0007669"/>
    <property type="project" value="TreeGrafter"/>
</dbReference>
<reference evidence="12 13" key="1">
    <citation type="submission" date="2020-03" db="EMBL/GenBank/DDBJ databases">
        <title>Complete genome sequence of Shewanella sp.</title>
        <authorList>
            <person name="Kim Y.-S."/>
            <person name="Kim S.-J."/>
            <person name="Jung H.-K."/>
            <person name="Kim K.-H."/>
        </authorList>
    </citation>
    <scope>NUCLEOTIDE SEQUENCE [LARGE SCALE GENOMIC DNA]</scope>
    <source>
        <strain evidence="12 13">PN3F2</strain>
    </source>
</reference>
<evidence type="ECO:0000256" key="3">
    <source>
        <dbReference type="ARBA" id="ARBA00022723"/>
    </source>
</evidence>
<dbReference type="KEGG" id="saes:HBH39_12295"/>
<evidence type="ECO:0000256" key="4">
    <source>
        <dbReference type="ARBA" id="ARBA00022741"/>
    </source>
</evidence>
<feature type="active site" description="Proton acceptor" evidence="10">
    <location>
        <position position="74"/>
    </location>
</feature>
<dbReference type="PANTHER" id="PTHR11067">
    <property type="entry name" value="INOSINE TRIPHOSPHATE PYROPHOSPHATASE/HAM1 PROTEIN"/>
    <property type="match status" value="1"/>
</dbReference>
<accession>A0A6G9QMV0</accession>
<dbReference type="GO" id="GO:0000166">
    <property type="term" value="F:nucleotide binding"/>
    <property type="evidence" value="ECO:0007669"/>
    <property type="project" value="UniProtKB-KW"/>
</dbReference>
<evidence type="ECO:0000256" key="11">
    <source>
        <dbReference type="RuleBase" id="RU003781"/>
    </source>
</evidence>
<evidence type="ECO:0000256" key="9">
    <source>
        <dbReference type="ARBA" id="ARBA00052017"/>
    </source>
</evidence>
<dbReference type="GO" id="GO:0017111">
    <property type="term" value="F:ribonucleoside triphosphate phosphatase activity"/>
    <property type="evidence" value="ECO:0007669"/>
    <property type="project" value="InterPro"/>
</dbReference>
<dbReference type="HAMAP" id="MF_01405">
    <property type="entry name" value="Non_canon_purine_NTPase"/>
    <property type="match status" value="1"/>
</dbReference>
<dbReference type="GO" id="GO:0009146">
    <property type="term" value="P:purine nucleoside triphosphate catabolic process"/>
    <property type="evidence" value="ECO:0007669"/>
    <property type="project" value="UniProtKB-UniRule"/>
</dbReference>
<organism evidence="12 13">
    <name type="scientific">Shewanella aestuarii</name>
    <dbReference type="NCBI Taxonomy" id="1028752"/>
    <lineage>
        <taxon>Bacteria</taxon>
        <taxon>Pseudomonadati</taxon>
        <taxon>Pseudomonadota</taxon>
        <taxon>Gammaproteobacteria</taxon>
        <taxon>Alteromonadales</taxon>
        <taxon>Shewanellaceae</taxon>
        <taxon>Shewanella</taxon>
    </lineage>
</organism>
<keyword evidence="7 10" id="KW-0546">Nucleotide metabolism</keyword>
<dbReference type="SUPFAM" id="SSF52972">
    <property type="entry name" value="ITPase-like"/>
    <property type="match status" value="1"/>
</dbReference>
<dbReference type="InterPro" id="IPR020922">
    <property type="entry name" value="dITP/XTP_pyrophosphatase"/>
</dbReference>
<comment type="similarity">
    <text evidence="1 10 11">Belongs to the HAM1 NTPase family.</text>
</comment>
<dbReference type="PANTHER" id="PTHR11067:SF9">
    <property type="entry name" value="INOSINE TRIPHOSPHATE PYROPHOSPHATASE"/>
    <property type="match status" value="1"/>
</dbReference>
<gene>
    <name evidence="12" type="primary">rdgB</name>
    <name evidence="12" type="ORF">HBH39_12295</name>
</gene>
<comment type="subunit">
    <text evidence="2 10">Homodimer.</text>
</comment>
<dbReference type="InterPro" id="IPR002637">
    <property type="entry name" value="RdgB/HAM1"/>
</dbReference>
<name>A0A6G9QMV0_9GAMM</name>
<keyword evidence="13" id="KW-1185">Reference proteome</keyword>
<dbReference type="AlphaFoldDB" id="A0A6G9QMV0"/>
<evidence type="ECO:0000313" key="13">
    <source>
        <dbReference type="Proteomes" id="UP000502608"/>
    </source>
</evidence>
<dbReference type="GO" id="GO:0009117">
    <property type="term" value="P:nucleotide metabolic process"/>
    <property type="evidence" value="ECO:0007669"/>
    <property type="project" value="UniProtKB-KW"/>
</dbReference>
<dbReference type="GO" id="GO:0046872">
    <property type="term" value="F:metal ion binding"/>
    <property type="evidence" value="ECO:0007669"/>
    <property type="project" value="UniProtKB-KW"/>
</dbReference>
<feature type="binding site" evidence="10">
    <location>
        <position position="75"/>
    </location>
    <ligand>
        <name>substrate</name>
    </ligand>
</feature>